<keyword evidence="2" id="KW-1185">Reference proteome</keyword>
<protein>
    <submittedName>
        <fullName evidence="1">Uncharacterized protein</fullName>
    </submittedName>
</protein>
<organism evidence="1 2">
    <name type="scientific">Prauserella endophytica</name>
    <dbReference type="NCBI Taxonomy" id="1592324"/>
    <lineage>
        <taxon>Bacteria</taxon>
        <taxon>Bacillati</taxon>
        <taxon>Actinomycetota</taxon>
        <taxon>Actinomycetes</taxon>
        <taxon>Pseudonocardiales</taxon>
        <taxon>Pseudonocardiaceae</taxon>
        <taxon>Prauserella</taxon>
        <taxon>Prauserella coralliicola group</taxon>
    </lineage>
</organism>
<accession>A0ABY2RVK5</accession>
<proteinExistence type="predicted"/>
<name>A0ABY2RVK5_9PSEU</name>
<evidence type="ECO:0000313" key="2">
    <source>
        <dbReference type="Proteomes" id="UP000309992"/>
    </source>
</evidence>
<comment type="caution">
    <text evidence="1">The sequence shown here is derived from an EMBL/GenBank/DDBJ whole genome shotgun (WGS) entry which is preliminary data.</text>
</comment>
<dbReference type="EMBL" id="SWMS01000027">
    <property type="protein sequence ID" value="TKG62333.1"/>
    <property type="molecule type" value="Genomic_DNA"/>
</dbReference>
<gene>
    <name evidence="1" type="ORF">FCN18_31945</name>
</gene>
<evidence type="ECO:0000313" key="1">
    <source>
        <dbReference type="EMBL" id="TKG62333.1"/>
    </source>
</evidence>
<sequence>MDEYLASTLNTAVIERLDYLDRLVSKGDEPSRAALAETEIARLTDAWRALLELHAPDEHSRCPECSGWRRPRRHPCTVWTIAHQHLIAADGSPAAGAGRHAAAAGRSTVAVLGAS</sequence>
<dbReference type="Proteomes" id="UP000309992">
    <property type="component" value="Unassembled WGS sequence"/>
</dbReference>
<dbReference type="RefSeq" id="WP_137096821.1">
    <property type="nucleotide sequence ID" value="NZ_SWMS01000027.1"/>
</dbReference>
<reference evidence="1 2" key="1">
    <citation type="journal article" date="2015" name="Antonie Van Leeuwenhoek">
        <title>Prauserella endophytica sp. nov., an endophytic actinobacterium isolated from Tamarix taklamakanensis.</title>
        <authorList>
            <person name="Liu J.M."/>
            <person name="Habden X."/>
            <person name="Guo L."/>
            <person name="Tuo L."/>
            <person name="Jiang Z.K."/>
            <person name="Liu S.W."/>
            <person name="Liu X.F."/>
            <person name="Chen L."/>
            <person name="Li R.F."/>
            <person name="Zhang Y.Q."/>
            <person name="Sun C.H."/>
        </authorList>
    </citation>
    <scope>NUCLEOTIDE SEQUENCE [LARGE SCALE GENOMIC DNA]</scope>
    <source>
        <strain evidence="1 2">CGMCC 4.7182</strain>
    </source>
</reference>